<evidence type="ECO:0000313" key="2">
    <source>
        <dbReference type="Proteomes" id="UP000300764"/>
    </source>
</evidence>
<evidence type="ECO:0000313" key="1">
    <source>
        <dbReference type="EMBL" id="QBQ78972.1"/>
    </source>
</evidence>
<proteinExistence type="predicted"/>
<organism evidence="1 2">
    <name type="scientific">Escherichia phage vB_EcoM_KWBSE43-6</name>
    <dbReference type="NCBI Taxonomy" id="2508194"/>
    <lineage>
        <taxon>Viruses</taxon>
        <taxon>Duplodnaviria</taxon>
        <taxon>Heunggongvirae</taxon>
        <taxon>Uroviricota</taxon>
        <taxon>Caudoviricetes</taxon>
        <taxon>Pantevenvirales</taxon>
        <taxon>Ackermannviridae</taxon>
        <taxon>Taipeivirus</taxon>
        <taxon>Taipeivirus KWBSE436</taxon>
    </lineage>
</organism>
<sequence length="82" mass="9132">MGKQEILIKIKKNKPDPCIYTFNEDGKVIASGGNFNIDALHSPVKLSEEILIAATVYSNLRLHIEQLEAVLKENGIVVQIEK</sequence>
<name>A0A482N0G6_9CAUD</name>
<keyword evidence="2" id="KW-1185">Reference proteome</keyword>
<dbReference type="Proteomes" id="UP000300764">
    <property type="component" value="Segment"/>
</dbReference>
<reference evidence="1 2" key="1">
    <citation type="submission" date="2019-01" db="EMBL/GenBank/DDBJ databases">
        <title>Still something new to discover - new insights into E. coli phage diversity and taxonomy.</title>
        <authorList>
            <person name="Korf I.H.E."/>
            <person name="Adriaennsens E."/>
            <person name="Dreiseikelmann B."/>
            <person name="Kropinski A."/>
            <person name="Nimtz M."/>
            <person name="Meier-Kolthoff J.P."/>
            <person name="Rohde M."/>
            <person name="van Raaij M."/>
            <person name="Wittmann J."/>
        </authorList>
    </citation>
    <scope>NUCLEOTIDE SEQUENCE [LARGE SCALE GENOMIC DNA]</scope>
</reference>
<accession>A0A482N0G6</accession>
<dbReference type="EMBL" id="MK373783">
    <property type="protein sequence ID" value="QBQ78972.1"/>
    <property type="molecule type" value="Genomic_DNA"/>
</dbReference>
<protein>
    <submittedName>
        <fullName evidence="1">Uncharacterized protein</fullName>
    </submittedName>
</protein>
<gene>
    <name evidence="1" type="ORF">KWBSE43_00152</name>
</gene>